<dbReference type="Pfam" id="PF09339">
    <property type="entry name" value="HTH_IclR"/>
    <property type="match status" value="1"/>
</dbReference>
<reference evidence="7" key="1">
    <citation type="journal article" date="2019" name="Int. J. Syst. Evol. Microbiol.">
        <title>The Global Catalogue of Microorganisms (GCM) 10K type strain sequencing project: providing services to taxonomists for standard genome sequencing and annotation.</title>
        <authorList>
            <consortium name="The Broad Institute Genomics Platform"/>
            <consortium name="The Broad Institute Genome Sequencing Center for Infectious Disease"/>
            <person name="Wu L."/>
            <person name="Ma J."/>
        </authorList>
    </citation>
    <scope>NUCLEOTIDE SEQUENCE [LARGE SCALE GENOMIC DNA]</scope>
    <source>
        <strain evidence="7">KCTC 52640</strain>
    </source>
</reference>
<dbReference type="InterPro" id="IPR036390">
    <property type="entry name" value="WH_DNA-bd_sf"/>
</dbReference>
<keyword evidence="2" id="KW-0238">DNA-binding</keyword>
<keyword evidence="3" id="KW-0804">Transcription</keyword>
<feature type="domain" description="IclR-ED" evidence="5">
    <location>
        <begin position="57"/>
        <end position="247"/>
    </location>
</feature>
<proteinExistence type="predicted"/>
<dbReference type="Proteomes" id="UP001595462">
    <property type="component" value="Unassembled WGS sequence"/>
</dbReference>
<dbReference type="InterPro" id="IPR029016">
    <property type="entry name" value="GAF-like_dom_sf"/>
</dbReference>
<dbReference type="SMART" id="SM00346">
    <property type="entry name" value="HTH_ICLR"/>
    <property type="match status" value="1"/>
</dbReference>
<dbReference type="EMBL" id="JBHRSS010000003">
    <property type="protein sequence ID" value="MFC3103152.1"/>
    <property type="molecule type" value="Genomic_DNA"/>
</dbReference>
<evidence type="ECO:0000256" key="1">
    <source>
        <dbReference type="ARBA" id="ARBA00023015"/>
    </source>
</evidence>
<name>A0ABV7ENB5_9GAMM</name>
<dbReference type="SUPFAM" id="SSF46785">
    <property type="entry name" value="Winged helix' DNA-binding domain"/>
    <property type="match status" value="1"/>
</dbReference>
<evidence type="ECO:0000259" key="4">
    <source>
        <dbReference type="PROSITE" id="PS51077"/>
    </source>
</evidence>
<dbReference type="PANTHER" id="PTHR30136:SF39">
    <property type="entry name" value="TRANSCRIPTIONAL REGULATORY PROTEIN"/>
    <property type="match status" value="1"/>
</dbReference>
<evidence type="ECO:0000256" key="2">
    <source>
        <dbReference type="ARBA" id="ARBA00023125"/>
    </source>
</evidence>
<dbReference type="InterPro" id="IPR014757">
    <property type="entry name" value="Tscrpt_reg_IclR_C"/>
</dbReference>
<evidence type="ECO:0000256" key="3">
    <source>
        <dbReference type="ARBA" id="ARBA00023163"/>
    </source>
</evidence>
<dbReference type="InterPro" id="IPR005471">
    <property type="entry name" value="Tscrpt_reg_IclR_N"/>
</dbReference>
<evidence type="ECO:0000313" key="7">
    <source>
        <dbReference type="Proteomes" id="UP001595462"/>
    </source>
</evidence>
<dbReference type="PANTHER" id="PTHR30136">
    <property type="entry name" value="HELIX-TURN-HELIX TRANSCRIPTIONAL REGULATOR, ICLR FAMILY"/>
    <property type="match status" value="1"/>
</dbReference>
<dbReference type="PROSITE" id="PS51078">
    <property type="entry name" value="ICLR_ED"/>
    <property type="match status" value="1"/>
</dbReference>
<dbReference type="SUPFAM" id="SSF55781">
    <property type="entry name" value="GAF domain-like"/>
    <property type="match status" value="1"/>
</dbReference>
<sequence length="268" mass="29195">MQSVERTVLVLKLLSEAGNAGTRVTDVSKRLDLHKASASRLMTSLVALGVIQRRSDRRFRLADGFFATLGSPHDEAKLKQAARASLARISDEMGDTSFLSVRHGFDSVCIERHVGTYPIQALSLHIGSRRPLGVGAGSLSLLAWLQDVEREAALKTIARRLEDYPGIDVERIRAHAELARRENFVNLPNFVIPGMTGMGVPVRNAHGMVVAALSVAAVGDRLAGMRCLKARRILLEESATMTQCLADDEALPGYDLGSMVEPELDKQN</sequence>
<gene>
    <name evidence="6" type="ORF">ACFOSU_04530</name>
</gene>
<protein>
    <submittedName>
        <fullName evidence="6">IclR family transcriptional regulator</fullName>
    </submittedName>
</protein>
<evidence type="ECO:0000313" key="6">
    <source>
        <dbReference type="EMBL" id="MFC3103152.1"/>
    </source>
</evidence>
<dbReference type="Pfam" id="PF01614">
    <property type="entry name" value="IclR_C"/>
    <property type="match status" value="1"/>
</dbReference>
<keyword evidence="7" id="KW-1185">Reference proteome</keyword>
<dbReference type="RefSeq" id="WP_380686905.1">
    <property type="nucleotide sequence ID" value="NZ_JBHRSS010000003.1"/>
</dbReference>
<accession>A0ABV7ENB5</accession>
<keyword evidence="1" id="KW-0805">Transcription regulation</keyword>
<dbReference type="InterPro" id="IPR050707">
    <property type="entry name" value="HTH_MetabolicPath_Reg"/>
</dbReference>
<dbReference type="Gene3D" id="1.10.10.10">
    <property type="entry name" value="Winged helix-like DNA-binding domain superfamily/Winged helix DNA-binding domain"/>
    <property type="match status" value="1"/>
</dbReference>
<dbReference type="InterPro" id="IPR036388">
    <property type="entry name" value="WH-like_DNA-bd_sf"/>
</dbReference>
<dbReference type="Gene3D" id="3.30.450.40">
    <property type="match status" value="1"/>
</dbReference>
<dbReference type="PROSITE" id="PS51077">
    <property type="entry name" value="HTH_ICLR"/>
    <property type="match status" value="1"/>
</dbReference>
<evidence type="ECO:0000259" key="5">
    <source>
        <dbReference type="PROSITE" id="PS51078"/>
    </source>
</evidence>
<organism evidence="6 7">
    <name type="scientific">Salinisphaera aquimarina</name>
    <dbReference type="NCBI Taxonomy" id="2094031"/>
    <lineage>
        <taxon>Bacteria</taxon>
        <taxon>Pseudomonadati</taxon>
        <taxon>Pseudomonadota</taxon>
        <taxon>Gammaproteobacteria</taxon>
        <taxon>Salinisphaerales</taxon>
        <taxon>Salinisphaeraceae</taxon>
        <taxon>Salinisphaera</taxon>
    </lineage>
</organism>
<comment type="caution">
    <text evidence="6">The sequence shown here is derived from an EMBL/GenBank/DDBJ whole genome shotgun (WGS) entry which is preliminary data.</text>
</comment>
<feature type="domain" description="HTH iclR-type" evidence="4">
    <location>
        <begin position="1"/>
        <end position="63"/>
    </location>
</feature>